<dbReference type="Gene3D" id="1.10.3720.10">
    <property type="entry name" value="MetI-like"/>
    <property type="match status" value="1"/>
</dbReference>
<evidence type="ECO:0000256" key="6">
    <source>
        <dbReference type="ARBA" id="ARBA00023136"/>
    </source>
</evidence>
<evidence type="ECO:0000256" key="7">
    <source>
        <dbReference type="RuleBase" id="RU363032"/>
    </source>
</evidence>
<evidence type="ECO:0000256" key="4">
    <source>
        <dbReference type="ARBA" id="ARBA00022692"/>
    </source>
</evidence>
<accession>A0ABQ4MYS3</accession>
<feature type="transmembrane region" description="Helical" evidence="7">
    <location>
        <begin position="244"/>
        <end position="263"/>
    </location>
</feature>
<keyword evidence="5 7" id="KW-1133">Transmembrane helix</keyword>
<comment type="caution">
    <text evidence="9">The sequence shown here is derived from an EMBL/GenBank/DDBJ whole genome shotgun (WGS) entry which is preliminary data.</text>
</comment>
<feature type="transmembrane region" description="Helical" evidence="7">
    <location>
        <begin position="107"/>
        <end position="128"/>
    </location>
</feature>
<dbReference type="PANTHER" id="PTHR43744:SF12">
    <property type="entry name" value="ABC TRANSPORTER PERMEASE PROTEIN MG189-RELATED"/>
    <property type="match status" value="1"/>
</dbReference>
<dbReference type="InterPro" id="IPR035906">
    <property type="entry name" value="MetI-like_sf"/>
</dbReference>
<dbReference type="Proteomes" id="UP000681290">
    <property type="component" value="Unassembled WGS sequence"/>
</dbReference>
<dbReference type="SUPFAM" id="SSF161098">
    <property type="entry name" value="MetI-like"/>
    <property type="match status" value="1"/>
</dbReference>
<dbReference type="PROSITE" id="PS50928">
    <property type="entry name" value="ABC_TM1"/>
    <property type="match status" value="1"/>
</dbReference>
<dbReference type="InterPro" id="IPR000515">
    <property type="entry name" value="MetI-like"/>
</dbReference>
<keyword evidence="3" id="KW-1003">Cell membrane</keyword>
<gene>
    <name evidence="9" type="ORF">J15TS10_48920</name>
</gene>
<comment type="similarity">
    <text evidence="7">Belongs to the binding-protein-dependent transport system permease family.</text>
</comment>
<dbReference type="EMBL" id="BOSM01000014">
    <property type="protein sequence ID" value="GIP61078.1"/>
    <property type="molecule type" value="Genomic_DNA"/>
</dbReference>
<evidence type="ECO:0000256" key="1">
    <source>
        <dbReference type="ARBA" id="ARBA00004651"/>
    </source>
</evidence>
<feature type="transmembrane region" description="Helical" evidence="7">
    <location>
        <begin position="12"/>
        <end position="33"/>
    </location>
</feature>
<feature type="domain" description="ABC transmembrane type-1" evidence="8">
    <location>
        <begin position="72"/>
        <end position="263"/>
    </location>
</feature>
<keyword evidence="6 7" id="KW-0472">Membrane</keyword>
<protein>
    <submittedName>
        <fullName evidence="9">Sugar ABC transporter permease</fullName>
    </submittedName>
</protein>
<feature type="transmembrane region" description="Helical" evidence="7">
    <location>
        <begin position="140"/>
        <end position="163"/>
    </location>
</feature>
<name>A0ABQ4MYS3_9BACL</name>
<dbReference type="Pfam" id="PF00528">
    <property type="entry name" value="BPD_transp_1"/>
    <property type="match status" value="1"/>
</dbReference>
<reference evidence="9 10" key="1">
    <citation type="submission" date="2021-03" db="EMBL/GenBank/DDBJ databases">
        <title>Antimicrobial resistance genes in bacteria isolated from Japanese honey, and their potential for conferring macrolide and lincosamide resistance in the American foulbrood pathogen Paenibacillus larvae.</title>
        <authorList>
            <person name="Okamoto M."/>
            <person name="Kumagai M."/>
            <person name="Kanamori H."/>
            <person name="Takamatsu D."/>
        </authorList>
    </citation>
    <scope>NUCLEOTIDE SEQUENCE [LARGE SCALE GENOMIC DNA]</scope>
    <source>
        <strain evidence="9 10">J15TS10</strain>
    </source>
</reference>
<dbReference type="CDD" id="cd06261">
    <property type="entry name" value="TM_PBP2"/>
    <property type="match status" value="1"/>
</dbReference>
<sequence length="278" mass="31428">MMSTFMSRNKLHLVEVVVILLALFFLIPFYFVLVNSFKSMPELLKNTASIPEIWRFANYQRAWDILNLPLAITNSLIITIVSTVGLTTIASMCAYRMVRKPSKFNNMMFSLFVAAMVIPIQAIMLPLVKILNVLGIINSIPGLVVSYIGLGIAFSTFLFHGFVKSIPYEIEESAIIDGCSPYRVYWSIVFPLLKPMTVTVVLLNTLWFWNEFLLAQLILLKPELRTIQLAINSLFSEYTKQWDLALAALVMSITPAIVFFFFLQRHIIEGVTAGAVKG</sequence>
<evidence type="ECO:0000256" key="5">
    <source>
        <dbReference type="ARBA" id="ARBA00022989"/>
    </source>
</evidence>
<evidence type="ECO:0000256" key="3">
    <source>
        <dbReference type="ARBA" id="ARBA00022475"/>
    </source>
</evidence>
<proteinExistence type="inferred from homology"/>
<keyword evidence="10" id="KW-1185">Reference proteome</keyword>
<evidence type="ECO:0000313" key="9">
    <source>
        <dbReference type="EMBL" id="GIP61078.1"/>
    </source>
</evidence>
<evidence type="ECO:0000313" key="10">
    <source>
        <dbReference type="Proteomes" id="UP000681290"/>
    </source>
</evidence>
<keyword evidence="2 7" id="KW-0813">Transport</keyword>
<organism evidence="9 10">
    <name type="scientific">Paenibacillus woosongensis</name>
    <dbReference type="NCBI Taxonomy" id="307580"/>
    <lineage>
        <taxon>Bacteria</taxon>
        <taxon>Bacillati</taxon>
        <taxon>Bacillota</taxon>
        <taxon>Bacilli</taxon>
        <taxon>Bacillales</taxon>
        <taxon>Paenibacillaceae</taxon>
        <taxon>Paenibacillus</taxon>
    </lineage>
</organism>
<evidence type="ECO:0000259" key="8">
    <source>
        <dbReference type="PROSITE" id="PS50928"/>
    </source>
</evidence>
<comment type="subcellular location">
    <subcellularLocation>
        <location evidence="1 7">Cell membrane</location>
        <topology evidence="1 7">Multi-pass membrane protein</topology>
    </subcellularLocation>
</comment>
<keyword evidence="4 7" id="KW-0812">Transmembrane</keyword>
<dbReference type="PANTHER" id="PTHR43744">
    <property type="entry name" value="ABC TRANSPORTER PERMEASE PROTEIN MG189-RELATED-RELATED"/>
    <property type="match status" value="1"/>
</dbReference>
<evidence type="ECO:0000256" key="2">
    <source>
        <dbReference type="ARBA" id="ARBA00022448"/>
    </source>
</evidence>
<feature type="transmembrane region" description="Helical" evidence="7">
    <location>
        <begin position="184"/>
        <end position="209"/>
    </location>
</feature>
<feature type="transmembrane region" description="Helical" evidence="7">
    <location>
        <begin position="76"/>
        <end position="95"/>
    </location>
</feature>